<dbReference type="SUPFAM" id="SSF53474">
    <property type="entry name" value="alpha/beta-Hydrolases"/>
    <property type="match status" value="1"/>
</dbReference>
<sequence>MNRLIRLGWKFLHGPRIYFIYSSPQSIYPSNSFESMGDSMLSFMKGTLNVCIALSPILFMVAYNRSLLNAANILNLTKFLFVYYSVAIGTRTLGRVTNEDYCKFADLLLLADENEDMKNNSHLRMQLADYDYQIFAAPIDFKARRRDSLSMNTYIDEIPSDMNMLLSPFRDALAYVLVNTFGRRMVYPGSVTLFNMLVSNFVIEARRKLIVEKGGKRAIIETQDANRIDTMFVDNRGKSDNGNILVVTCEGNAGFYETGIMVTPLSLGYSVLGWNHPGFAESSGQPSPSEIKNAVDSVMQYAIEKLGFREEDITIYSWSIGGFPGTWAAANYQNIKGLILDATFDDLLPLAEARMPKSCASIVKYAVRTYINLPVAKQLSLYNGPVLLIRRSQDEMIITSEGGTDEERKASNRANYLLKSLIRSRHPGLIDDGFEIYVDQWLSAEVIERLTITTDNVNVKPSVSLNHNYSELSEYERIQLIFKICSKYFVDYDSTHNVPLEPLLFNIPTSV</sequence>
<dbReference type="InterPro" id="IPR000073">
    <property type="entry name" value="AB_hydrolase_1"/>
</dbReference>
<keyword evidence="4" id="KW-1185">Reference proteome</keyword>
<accession>A0A0M3JW26</accession>
<evidence type="ECO:0000313" key="4">
    <source>
        <dbReference type="Proteomes" id="UP000267096"/>
    </source>
</evidence>
<dbReference type="WBParaSite" id="ASIM_0001246501-mRNA-1">
    <property type="protein sequence ID" value="ASIM_0001246501-mRNA-1"/>
    <property type="gene ID" value="ASIM_0001246501"/>
</dbReference>
<dbReference type="OrthoDB" id="6412627at2759"/>
<reference evidence="3 4" key="2">
    <citation type="submission" date="2018-11" db="EMBL/GenBank/DDBJ databases">
        <authorList>
            <consortium name="Pathogen Informatics"/>
        </authorList>
    </citation>
    <scope>NUCLEOTIDE SEQUENCE [LARGE SCALE GENOMIC DNA]</scope>
</reference>
<dbReference type="PANTHER" id="PTHR12277">
    <property type="entry name" value="ALPHA/BETA HYDROLASE DOMAIN-CONTAINING PROTEIN"/>
    <property type="match status" value="1"/>
</dbReference>
<dbReference type="Pfam" id="PF22990">
    <property type="entry name" value="ABHD16_N"/>
    <property type="match status" value="1"/>
</dbReference>
<dbReference type="EMBL" id="UYRR01031118">
    <property type="protein sequence ID" value="VDK46130.1"/>
    <property type="molecule type" value="Genomic_DNA"/>
</dbReference>
<dbReference type="GO" id="GO:0006660">
    <property type="term" value="P:phosphatidylserine catabolic process"/>
    <property type="evidence" value="ECO:0007669"/>
    <property type="project" value="TreeGrafter"/>
</dbReference>
<name>A0A0M3JW26_ANISI</name>
<dbReference type="InterPro" id="IPR029058">
    <property type="entry name" value="AB_hydrolase_fold"/>
</dbReference>
<dbReference type="AlphaFoldDB" id="A0A0M3JW26"/>
<proteinExistence type="predicted"/>
<evidence type="ECO:0000259" key="1">
    <source>
        <dbReference type="Pfam" id="PF00561"/>
    </source>
</evidence>
<dbReference type="Gene3D" id="3.40.50.1820">
    <property type="entry name" value="alpha/beta hydrolase"/>
    <property type="match status" value="1"/>
</dbReference>
<feature type="domain" description="AB hydrolase-1" evidence="1">
    <location>
        <begin position="246"/>
        <end position="355"/>
    </location>
</feature>
<organism evidence="5">
    <name type="scientific">Anisakis simplex</name>
    <name type="common">Herring worm</name>
    <dbReference type="NCBI Taxonomy" id="6269"/>
    <lineage>
        <taxon>Eukaryota</taxon>
        <taxon>Metazoa</taxon>
        <taxon>Ecdysozoa</taxon>
        <taxon>Nematoda</taxon>
        <taxon>Chromadorea</taxon>
        <taxon>Rhabditida</taxon>
        <taxon>Spirurina</taxon>
        <taxon>Ascaridomorpha</taxon>
        <taxon>Ascaridoidea</taxon>
        <taxon>Anisakidae</taxon>
        <taxon>Anisakis</taxon>
        <taxon>Anisakis simplex complex</taxon>
    </lineage>
</organism>
<reference evidence="5" key="1">
    <citation type="submission" date="2017-02" db="UniProtKB">
        <authorList>
            <consortium name="WormBaseParasite"/>
        </authorList>
    </citation>
    <scope>IDENTIFICATION</scope>
</reference>
<dbReference type="Proteomes" id="UP000267096">
    <property type="component" value="Unassembled WGS sequence"/>
</dbReference>
<protein>
    <submittedName>
        <fullName evidence="5">AB hydrolase-1 domain-containing protein</fullName>
    </submittedName>
</protein>
<dbReference type="PANTHER" id="PTHR12277:SF72">
    <property type="entry name" value="BAT5L PROTEIN"/>
    <property type="match status" value="1"/>
</dbReference>
<feature type="domain" description="Phosphatidylserine Lipase ABHD16 N-terminal" evidence="2">
    <location>
        <begin position="9"/>
        <end position="132"/>
    </location>
</feature>
<dbReference type="Pfam" id="PF00561">
    <property type="entry name" value="Abhydrolase_1"/>
    <property type="match status" value="1"/>
</dbReference>
<dbReference type="GO" id="GO:0047372">
    <property type="term" value="F:monoacylglycerol lipase activity"/>
    <property type="evidence" value="ECO:0007669"/>
    <property type="project" value="TreeGrafter"/>
</dbReference>
<evidence type="ECO:0000313" key="5">
    <source>
        <dbReference type="WBParaSite" id="ASIM_0001246501-mRNA-1"/>
    </source>
</evidence>
<evidence type="ECO:0000259" key="2">
    <source>
        <dbReference type="Pfam" id="PF22990"/>
    </source>
</evidence>
<evidence type="ECO:0000313" key="3">
    <source>
        <dbReference type="EMBL" id="VDK46130.1"/>
    </source>
</evidence>
<dbReference type="GO" id="GO:0012505">
    <property type="term" value="C:endomembrane system"/>
    <property type="evidence" value="ECO:0007669"/>
    <property type="project" value="TreeGrafter"/>
</dbReference>
<dbReference type="GO" id="GO:0004620">
    <property type="term" value="F:phospholipase activity"/>
    <property type="evidence" value="ECO:0007669"/>
    <property type="project" value="TreeGrafter"/>
</dbReference>
<gene>
    <name evidence="3" type="ORF">ASIM_LOCUS11931</name>
</gene>
<dbReference type="GO" id="GO:0052651">
    <property type="term" value="P:monoacylglycerol catabolic process"/>
    <property type="evidence" value="ECO:0007669"/>
    <property type="project" value="TreeGrafter"/>
</dbReference>
<dbReference type="InterPro" id="IPR054518">
    <property type="entry name" value="ABHD16_N"/>
</dbReference>